<dbReference type="RefSeq" id="WP_015747242.1">
    <property type="nucleotide sequence ID" value="NC_013235.1"/>
</dbReference>
<dbReference type="PANTHER" id="PTHR34385">
    <property type="entry name" value="D-ALANYL-D-ALANINE CARBOXYPEPTIDASE"/>
    <property type="match status" value="1"/>
</dbReference>
<keyword evidence="2" id="KW-0378">Hydrolase</keyword>
<evidence type="ECO:0000313" key="3">
    <source>
        <dbReference type="Proteomes" id="UP000002218"/>
    </source>
</evidence>
<dbReference type="CDD" id="cd14814">
    <property type="entry name" value="Peptidase_M15"/>
    <property type="match status" value="1"/>
</dbReference>
<accession>C8XHD5</accession>
<gene>
    <name evidence="2" type="ordered locus">Namu_1952</name>
</gene>
<dbReference type="InterPro" id="IPR009045">
    <property type="entry name" value="Zn_M74/Hedgehog-like"/>
</dbReference>
<keyword evidence="2" id="KW-0645">Protease</keyword>
<evidence type="ECO:0000313" key="2">
    <source>
        <dbReference type="EMBL" id="ACV78341.1"/>
    </source>
</evidence>
<dbReference type="Proteomes" id="UP000002218">
    <property type="component" value="Chromosome"/>
</dbReference>
<feature type="domain" description="D-alanyl-D-alanine carboxypeptidase-like core" evidence="1">
    <location>
        <begin position="279"/>
        <end position="387"/>
    </location>
</feature>
<dbReference type="InterPro" id="IPR052179">
    <property type="entry name" value="DD-CPase-like"/>
</dbReference>
<proteinExistence type="predicted"/>
<dbReference type="Pfam" id="PF02557">
    <property type="entry name" value="VanY"/>
    <property type="match status" value="1"/>
</dbReference>
<dbReference type="PANTHER" id="PTHR34385:SF1">
    <property type="entry name" value="PEPTIDOGLYCAN L-ALANYL-D-GLUTAMATE ENDOPEPTIDASE CWLK"/>
    <property type="match status" value="1"/>
</dbReference>
<dbReference type="STRING" id="479431.Namu_1952"/>
<name>C8XHD5_NAKMY</name>
<keyword evidence="2" id="KW-0121">Carboxypeptidase</keyword>
<dbReference type="InterPro" id="IPR003709">
    <property type="entry name" value="VanY-like_core_dom"/>
</dbReference>
<dbReference type="InParanoid" id="C8XHD5"/>
<dbReference type="Gene3D" id="3.30.1380.10">
    <property type="match status" value="1"/>
</dbReference>
<protein>
    <submittedName>
        <fullName evidence="2">Peptidase M15B and M15C DD-carboxypeptidase VanY/endolysin</fullName>
    </submittedName>
</protein>
<sequence length="391" mass="40581" precursor="true">MRAIRRLHLAGPTAVGLLLGIAVVVTIAAVGSNGKRQPRFLPGALDCGAVTGSGPGDLDAAQERNAKIVVSVALGRKLGNNSAAIGVAVALAESTLYNYANDGTSTLIGSAEGRQLNDAERAVARESMQYPHDRVGNNLDSIGLFQQRPMTGWGAPEQLIDPATSAGFFYDRLVEVPGWQTLPPWNAAQTVQGSPSSDGGIYREMYDKAVTIVDDLTADQNTDRPAAVNADPVSATSDWCPAPVAAADGGGSAAWGGYANGQIPATALCPVPTAPQLLLECHAAAAFDQMNTAFKAAIGQDIGITDAYRDYAGQVACRAEKGSLCAVPGTSNHGWAKAVDIGACCGVNSATGPAFDWLTANAGRFGWVHPPWAQPGGSKPEPWHWEYGSIS</sequence>
<dbReference type="GO" id="GO:0004180">
    <property type="term" value="F:carboxypeptidase activity"/>
    <property type="evidence" value="ECO:0007669"/>
    <property type="project" value="UniProtKB-KW"/>
</dbReference>
<organism evidence="2 3">
    <name type="scientific">Nakamurella multipartita (strain ATCC 700099 / DSM 44233 / CIP 104796 / JCM 9543 / NBRC 105858 / Y-104)</name>
    <name type="common">Microsphaera multipartita</name>
    <dbReference type="NCBI Taxonomy" id="479431"/>
    <lineage>
        <taxon>Bacteria</taxon>
        <taxon>Bacillati</taxon>
        <taxon>Actinomycetota</taxon>
        <taxon>Actinomycetes</taxon>
        <taxon>Nakamurellales</taxon>
        <taxon>Nakamurellaceae</taxon>
        <taxon>Nakamurella</taxon>
    </lineage>
</organism>
<dbReference type="HOGENOM" id="CLU_703641_0_0_11"/>
<dbReference type="GO" id="GO:0006508">
    <property type="term" value="P:proteolysis"/>
    <property type="evidence" value="ECO:0007669"/>
    <property type="project" value="InterPro"/>
</dbReference>
<dbReference type="KEGG" id="nml:Namu_1952"/>
<reference evidence="2 3" key="2">
    <citation type="journal article" date="2010" name="Stand. Genomic Sci.">
        <title>Complete genome sequence of Nakamurella multipartita type strain (Y-104).</title>
        <authorList>
            <person name="Tice H."/>
            <person name="Mayilraj S."/>
            <person name="Sims D."/>
            <person name="Lapidus A."/>
            <person name="Nolan M."/>
            <person name="Lucas S."/>
            <person name="Glavina Del Rio T."/>
            <person name="Copeland A."/>
            <person name="Cheng J.F."/>
            <person name="Meincke L."/>
            <person name="Bruce D."/>
            <person name="Goodwin L."/>
            <person name="Pitluck S."/>
            <person name="Ivanova N."/>
            <person name="Mavromatis K."/>
            <person name="Ovchinnikova G."/>
            <person name="Pati A."/>
            <person name="Chen A."/>
            <person name="Palaniappan K."/>
            <person name="Land M."/>
            <person name="Hauser L."/>
            <person name="Chang Y.J."/>
            <person name="Jeffries C.D."/>
            <person name="Detter J.C."/>
            <person name="Brettin T."/>
            <person name="Rohde M."/>
            <person name="Goker M."/>
            <person name="Bristow J."/>
            <person name="Eisen J.A."/>
            <person name="Markowitz V."/>
            <person name="Hugenholtz P."/>
            <person name="Kyrpides N.C."/>
            <person name="Klenk H.P."/>
            <person name="Chen F."/>
        </authorList>
    </citation>
    <scope>NUCLEOTIDE SEQUENCE [LARGE SCALE GENOMIC DNA]</scope>
    <source>
        <strain evidence="3">ATCC 700099 / DSM 44233 / CIP 104796 / JCM 9543 / NBRC 105858 / Y-104</strain>
    </source>
</reference>
<dbReference type="EMBL" id="CP001737">
    <property type="protein sequence ID" value="ACV78341.1"/>
    <property type="molecule type" value="Genomic_DNA"/>
</dbReference>
<dbReference type="AlphaFoldDB" id="C8XHD5"/>
<dbReference type="SUPFAM" id="SSF55166">
    <property type="entry name" value="Hedgehog/DD-peptidase"/>
    <property type="match status" value="1"/>
</dbReference>
<reference evidence="3" key="1">
    <citation type="submission" date="2009-09" db="EMBL/GenBank/DDBJ databases">
        <title>The complete genome of Nakamurella multipartita DSM 44233.</title>
        <authorList>
            <consortium name="US DOE Joint Genome Institute (JGI-PGF)"/>
            <person name="Lucas S."/>
            <person name="Copeland A."/>
            <person name="Lapidus A."/>
            <person name="Glavina del Rio T."/>
            <person name="Dalin E."/>
            <person name="Tice H."/>
            <person name="Bruce D."/>
            <person name="Goodwin L."/>
            <person name="Pitluck S."/>
            <person name="Kyrpides N."/>
            <person name="Mavromatis K."/>
            <person name="Ivanova N."/>
            <person name="Ovchinnikova G."/>
            <person name="Sims D."/>
            <person name="Meincke L."/>
            <person name="Brettin T."/>
            <person name="Detter J.C."/>
            <person name="Han C."/>
            <person name="Larimer F."/>
            <person name="Land M."/>
            <person name="Hauser L."/>
            <person name="Markowitz V."/>
            <person name="Cheng J.-F."/>
            <person name="Hugenholtz P."/>
            <person name="Woyke T."/>
            <person name="Wu D."/>
            <person name="Klenk H.-P."/>
            <person name="Eisen J.A."/>
        </authorList>
    </citation>
    <scope>NUCLEOTIDE SEQUENCE [LARGE SCALE GENOMIC DNA]</scope>
    <source>
        <strain evidence="3">ATCC 700099 / DSM 44233 / CIP 104796 / JCM 9543 / NBRC 105858 / Y-104</strain>
    </source>
</reference>
<dbReference type="eggNOG" id="COG1876">
    <property type="taxonomic scope" value="Bacteria"/>
</dbReference>
<keyword evidence="3" id="KW-1185">Reference proteome</keyword>
<evidence type="ECO:0000259" key="1">
    <source>
        <dbReference type="Pfam" id="PF02557"/>
    </source>
</evidence>